<accession>A0A1T5LPJ0</accession>
<dbReference type="EMBL" id="FUZT01000007">
    <property type="protein sequence ID" value="SKC77862.1"/>
    <property type="molecule type" value="Genomic_DNA"/>
</dbReference>
<proteinExistence type="predicted"/>
<dbReference type="SUPFAM" id="SSF110849">
    <property type="entry name" value="ParB/Sulfiredoxin"/>
    <property type="match status" value="1"/>
</dbReference>
<evidence type="ECO:0000313" key="2">
    <source>
        <dbReference type="EMBL" id="SKC77862.1"/>
    </source>
</evidence>
<dbReference type="PANTHER" id="PTHR33375:SF1">
    <property type="entry name" value="CHROMOSOME-PARTITIONING PROTEIN PARB-RELATED"/>
    <property type="match status" value="1"/>
</dbReference>
<dbReference type="STRING" id="36842.SAMN02194393_03196"/>
<gene>
    <name evidence="2" type="ORF">SAMN02194393_03196</name>
</gene>
<dbReference type="SMART" id="SM00470">
    <property type="entry name" value="ParB"/>
    <property type="match status" value="1"/>
</dbReference>
<dbReference type="RefSeq" id="WP_079492914.1">
    <property type="nucleotide sequence ID" value="NZ_FUZT01000007.1"/>
</dbReference>
<dbReference type="SUPFAM" id="SSF109709">
    <property type="entry name" value="KorB DNA-binding domain-like"/>
    <property type="match status" value="1"/>
</dbReference>
<dbReference type="GO" id="GO:0005694">
    <property type="term" value="C:chromosome"/>
    <property type="evidence" value="ECO:0007669"/>
    <property type="project" value="TreeGrafter"/>
</dbReference>
<protein>
    <submittedName>
        <fullName evidence="2">Chromosome partitioning protein, ParB family</fullName>
    </submittedName>
</protein>
<dbReference type="InterPro" id="IPR003115">
    <property type="entry name" value="ParB_N"/>
</dbReference>
<dbReference type="Gene3D" id="3.90.1530.30">
    <property type="match status" value="1"/>
</dbReference>
<dbReference type="CDD" id="cd16408">
    <property type="entry name" value="ParB_N_like"/>
    <property type="match status" value="1"/>
</dbReference>
<dbReference type="Proteomes" id="UP000190285">
    <property type="component" value="Unassembled WGS sequence"/>
</dbReference>
<reference evidence="2 3" key="1">
    <citation type="submission" date="2017-02" db="EMBL/GenBank/DDBJ databases">
        <authorList>
            <person name="Peterson S.W."/>
        </authorList>
    </citation>
    <scope>NUCLEOTIDE SEQUENCE [LARGE SCALE GENOMIC DNA]</scope>
    <source>
        <strain evidence="2 3">M1</strain>
    </source>
</reference>
<organism evidence="2 3">
    <name type="scientific">Maledivibacter halophilus</name>
    <dbReference type="NCBI Taxonomy" id="36842"/>
    <lineage>
        <taxon>Bacteria</taxon>
        <taxon>Bacillati</taxon>
        <taxon>Bacillota</taxon>
        <taxon>Clostridia</taxon>
        <taxon>Peptostreptococcales</taxon>
        <taxon>Caminicellaceae</taxon>
        <taxon>Maledivibacter</taxon>
    </lineage>
</organism>
<dbReference type="OrthoDB" id="1662300at2"/>
<dbReference type="AlphaFoldDB" id="A0A1T5LPJ0"/>
<dbReference type="InterPro" id="IPR036086">
    <property type="entry name" value="ParB/Sulfiredoxin_sf"/>
</dbReference>
<name>A0A1T5LPJ0_9FIRM</name>
<dbReference type="Pfam" id="PF02195">
    <property type="entry name" value="ParB_N"/>
    <property type="match status" value="1"/>
</dbReference>
<dbReference type="InterPro" id="IPR050336">
    <property type="entry name" value="Chromosome_partition/occlusion"/>
</dbReference>
<sequence length="345" mass="39828">MGKDEVKKVKPFMEIFGDDYEEDLNQKDEKTNQQSLKIEQLVPFKNHPFKLYEGERFNEMVESIKHFGVIVPIVVRKKKLKFEVLSGHNRVKASKELGLKEIPAIVKEGLTEEEALLIVTETNTMQRSFTDLPHSERATVIAVRHEAMKKQGFRTDLLKEIEKLSKSPNIDQELTSSPVGKKLETSMVKVGEEYNLSKNSVARYLRISKLPNEFKELVDAGQIAIRAGVDLSYLREESLDIVHAIITEENFKIDMNRARRLRGADKKAPLTFKTAHDIIRGEPIEKKPKPPKYWGKVFTKYFTPEQKEEEVTNIIDKALAMYYQSIEKDKKVSEDTKVEDEEMEI</sequence>
<dbReference type="PANTHER" id="PTHR33375">
    <property type="entry name" value="CHROMOSOME-PARTITIONING PROTEIN PARB-RELATED"/>
    <property type="match status" value="1"/>
</dbReference>
<feature type="domain" description="ParB-like N-terminal" evidence="1">
    <location>
        <begin position="34"/>
        <end position="123"/>
    </location>
</feature>
<keyword evidence="3" id="KW-1185">Reference proteome</keyword>
<evidence type="ECO:0000313" key="3">
    <source>
        <dbReference type="Proteomes" id="UP000190285"/>
    </source>
</evidence>
<evidence type="ECO:0000259" key="1">
    <source>
        <dbReference type="SMART" id="SM00470"/>
    </source>
</evidence>
<dbReference type="Gene3D" id="1.10.10.2830">
    <property type="match status" value="1"/>
</dbReference>
<dbReference type="GO" id="GO:0007059">
    <property type="term" value="P:chromosome segregation"/>
    <property type="evidence" value="ECO:0007669"/>
    <property type="project" value="TreeGrafter"/>
</dbReference>